<dbReference type="GeneID" id="112286709"/>
<dbReference type="Proteomes" id="UP000006727">
    <property type="component" value="Chromosome 9"/>
</dbReference>
<dbReference type="SUPFAM" id="SSF75005">
    <property type="entry name" value="Arabinanase/levansucrase/invertase"/>
    <property type="match status" value="2"/>
</dbReference>
<dbReference type="Gramene" id="Pp3c9_20180V3.3">
    <property type="protein sequence ID" value="Pp3c9_20180V3.3"/>
    <property type="gene ID" value="Pp3c9_20180"/>
</dbReference>
<organism evidence="1">
    <name type="scientific">Physcomitrium patens</name>
    <name type="common">Spreading-leaved earth moss</name>
    <name type="synonym">Physcomitrella patens</name>
    <dbReference type="NCBI Taxonomy" id="3218"/>
    <lineage>
        <taxon>Eukaryota</taxon>
        <taxon>Viridiplantae</taxon>
        <taxon>Streptophyta</taxon>
        <taxon>Embryophyta</taxon>
        <taxon>Bryophyta</taxon>
        <taxon>Bryophytina</taxon>
        <taxon>Bryopsida</taxon>
        <taxon>Funariidae</taxon>
        <taxon>Funariales</taxon>
        <taxon>Funariaceae</taxon>
        <taxon>Physcomitrium</taxon>
    </lineage>
</organism>
<sequence length="452" mass="50442">MQMGMMLASSHPILSFRFPFESSPQLHGTYHHSTRDYIRWSRSGSSGAQCECTRTVRRHEFSPALILRSRSLKLSQGVENSVSCSAMANSFSPSRLAGRLFGPGEEGEDWWDHKCVFHPVVVREPSSSTWRMYYYGRDGDNWSSGVRPALLSTGRVGLALSEDGVHWSRHRGPLPQGAILDPEEGGDTFDSVHVGCSDVLFHDGQWWMFYFGGSAEKMEIGPSNKALQGLRMLPGLVKSADGVVFDRALFTGNPLLNVGLQNEWDELFIAWPRVLPPSSRHRCQDPSDEDKTWLMTYSSIEKQTLPFSSIGVALSADGHKWFKAGKALTRGAPGSWDEGGVGRRHVLLIDNEYFMFYEGVNNKGIHGIGLAISPDGIHWERDPLCQGPIFSARVGEEVWDNGTVAAPHVLQMDDGSFRMYYVGTNDTKTESAMGMAISKGKNFRTWTRIQNW</sequence>
<reference evidence="1 3" key="2">
    <citation type="journal article" date="2018" name="Plant J.">
        <title>The Physcomitrella patens chromosome-scale assembly reveals moss genome structure and evolution.</title>
        <authorList>
            <person name="Lang D."/>
            <person name="Ullrich K.K."/>
            <person name="Murat F."/>
            <person name="Fuchs J."/>
            <person name="Jenkins J."/>
            <person name="Haas F.B."/>
            <person name="Piednoel M."/>
            <person name="Gundlach H."/>
            <person name="Van Bel M."/>
            <person name="Meyberg R."/>
            <person name="Vives C."/>
            <person name="Morata J."/>
            <person name="Symeonidi A."/>
            <person name="Hiss M."/>
            <person name="Muchero W."/>
            <person name="Kamisugi Y."/>
            <person name="Saleh O."/>
            <person name="Blanc G."/>
            <person name="Decker E.L."/>
            <person name="van Gessel N."/>
            <person name="Grimwood J."/>
            <person name="Hayes R.D."/>
            <person name="Graham S.W."/>
            <person name="Gunter L.E."/>
            <person name="McDaniel S.F."/>
            <person name="Hoernstein S.N.W."/>
            <person name="Larsson A."/>
            <person name="Li F.W."/>
            <person name="Perroud P.F."/>
            <person name="Phillips J."/>
            <person name="Ranjan P."/>
            <person name="Rokshar D.S."/>
            <person name="Rothfels C.J."/>
            <person name="Schneider L."/>
            <person name="Shu S."/>
            <person name="Stevenson D.W."/>
            <person name="Thummler F."/>
            <person name="Tillich M."/>
            <person name="Villarreal Aguilar J.C."/>
            <person name="Widiez T."/>
            <person name="Wong G.K."/>
            <person name="Wymore A."/>
            <person name="Zhang Y."/>
            <person name="Zimmer A.D."/>
            <person name="Quatrano R.S."/>
            <person name="Mayer K.F.X."/>
            <person name="Goodstein D."/>
            <person name="Casacuberta J.M."/>
            <person name="Vandepoele K."/>
            <person name="Reski R."/>
            <person name="Cuming A.C."/>
            <person name="Tuskan G.A."/>
            <person name="Maumus F."/>
            <person name="Salse J."/>
            <person name="Schmutz J."/>
            <person name="Rensing S.A."/>
        </authorList>
    </citation>
    <scope>NUCLEOTIDE SEQUENCE [LARGE SCALE GENOMIC DNA]</scope>
    <source>
        <strain evidence="2 3">cv. Gransden 2004</strain>
    </source>
</reference>
<dbReference type="EnsemblPlants" id="Pp3c9_20180V3.1">
    <property type="protein sequence ID" value="Pp3c9_20180V3.1"/>
    <property type="gene ID" value="Pp3c9_20180"/>
</dbReference>
<dbReference type="RefSeq" id="XP_024384628.1">
    <property type="nucleotide sequence ID" value="XM_024528860.2"/>
</dbReference>
<reference evidence="1 3" key="1">
    <citation type="journal article" date="2008" name="Science">
        <title>The Physcomitrella genome reveals evolutionary insights into the conquest of land by plants.</title>
        <authorList>
            <person name="Rensing S."/>
            <person name="Lang D."/>
            <person name="Zimmer A."/>
            <person name="Terry A."/>
            <person name="Salamov A."/>
            <person name="Shapiro H."/>
            <person name="Nishiyama T."/>
            <person name="Perroud P.-F."/>
            <person name="Lindquist E."/>
            <person name="Kamisugi Y."/>
            <person name="Tanahashi T."/>
            <person name="Sakakibara K."/>
            <person name="Fujita T."/>
            <person name="Oishi K."/>
            <person name="Shin-I T."/>
            <person name="Kuroki Y."/>
            <person name="Toyoda A."/>
            <person name="Suzuki Y."/>
            <person name="Hashimoto A."/>
            <person name="Yamaguchi K."/>
            <person name="Sugano A."/>
            <person name="Kohara Y."/>
            <person name="Fujiyama A."/>
            <person name="Anterola A."/>
            <person name="Aoki S."/>
            <person name="Ashton N."/>
            <person name="Barbazuk W.B."/>
            <person name="Barker E."/>
            <person name="Bennetzen J."/>
            <person name="Bezanilla M."/>
            <person name="Blankenship R."/>
            <person name="Cho S.H."/>
            <person name="Dutcher S."/>
            <person name="Estelle M."/>
            <person name="Fawcett J.A."/>
            <person name="Gundlach H."/>
            <person name="Hanada K."/>
            <person name="Heyl A."/>
            <person name="Hicks K.A."/>
            <person name="Hugh J."/>
            <person name="Lohr M."/>
            <person name="Mayer K."/>
            <person name="Melkozernov A."/>
            <person name="Murata T."/>
            <person name="Nelson D."/>
            <person name="Pils B."/>
            <person name="Prigge M."/>
            <person name="Reiss B."/>
            <person name="Renner T."/>
            <person name="Rombauts S."/>
            <person name="Rushton P."/>
            <person name="Sanderfoot A."/>
            <person name="Schween G."/>
            <person name="Shiu S.-H."/>
            <person name="Stueber K."/>
            <person name="Theodoulou F.L."/>
            <person name="Tu H."/>
            <person name="Van de Peer Y."/>
            <person name="Verrier P.J."/>
            <person name="Waters E."/>
            <person name="Wood A."/>
            <person name="Yang L."/>
            <person name="Cove D."/>
            <person name="Cuming A."/>
            <person name="Hasebe M."/>
            <person name="Lucas S."/>
            <person name="Mishler D.B."/>
            <person name="Reski R."/>
            <person name="Grigoriev I."/>
            <person name="Quatrano R.S."/>
            <person name="Boore J.L."/>
        </authorList>
    </citation>
    <scope>NUCLEOTIDE SEQUENCE [LARGE SCALE GENOMIC DNA]</scope>
    <source>
        <strain evidence="2 3">cv. Gransden 2004</strain>
    </source>
</reference>
<dbReference type="AlphaFoldDB" id="A0A2K1K3Y0"/>
<keyword evidence="3" id="KW-1185">Reference proteome</keyword>
<accession>A0A2K1K3Y0</accession>
<proteinExistence type="predicted"/>
<dbReference type="STRING" id="3218.A0A2K1K3Y0"/>
<name>A0A2K1K3Y0_PHYPA</name>
<dbReference type="OMA" id="QWWMFYF"/>
<dbReference type="PaxDb" id="3218-PP1S314_16V6.1"/>
<dbReference type="Gramene" id="Pp3c9_20180V3.1">
    <property type="protein sequence ID" value="Pp3c9_20180V3.1"/>
    <property type="gene ID" value="Pp3c9_20180"/>
</dbReference>
<protein>
    <recommendedName>
        <fullName evidence="4">Glycosyl hydrolase family 32 N-terminal domain-containing protein</fullName>
    </recommendedName>
</protein>
<dbReference type="Gene3D" id="2.115.10.20">
    <property type="entry name" value="Glycosyl hydrolase domain, family 43"/>
    <property type="match status" value="3"/>
</dbReference>
<dbReference type="InterPro" id="IPR023296">
    <property type="entry name" value="Glyco_hydro_beta-prop_sf"/>
</dbReference>
<evidence type="ECO:0000313" key="2">
    <source>
        <dbReference type="EnsemblPlants" id="Pp3c9_20180V3.1"/>
    </source>
</evidence>
<reference evidence="2" key="3">
    <citation type="submission" date="2020-12" db="UniProtKB">
        <authorList>
            <consortium name="EnsemblPlants"/>
        </authorList>
    </citation>
    <scope>IDENTIFICATION</scope>
</reference>
<evidence type="ECO:0000313" key="1">
    <source>
        <dbReference type="EMBL" id="PNR48485.1"/>
    </source>
</evidence>
<dbReference type="KEGG" id="ppp:112286709"/>
<dbReference type="OrthoDB" id="3510at2759"/>
<dbReference type="EMBL" id="ABEU02000009">
    <property type="protein sequence ID" value="PNR48485.1"/>
    <property type="molecule type" value="Genomic_DNA"/>
</dbReference>
<evidence type="ECO:0000313" key="3">
    <source>
        <dbReference type="Proteomes" id="UP000006727"/>
    </source>
</evidence>
<dbReference type="EnsemblPlants" id="Pp3c9_20180V3.3">
    <property type="protein sequence ID" value="Pp3c9_20180V3.3"/>
    <property type="gene ID" value="Pp3c9_20180"/>
</dbReference>
<dbReference type="PANTHER" id="PTHR35279:SF4">
    <property type="entry name" value="GLYCOSYL HYDROLASE FAMILY 32 N-TERMINAL DOMAIN-CONTAINING PROTEIN"/>
    <property type="match status" value="1"/>
</dbReference>
<evidence type="ECO:0008006" key="4">
    <source>
        <dbReference type="Google" id="ProtNLM"/>
    </source>
</evidence>
<dbReference type="PANTHER" id="PTHR35279">
    <property type="match status" value="1"/>
</dbReference>
<gene>
    <name evidence="2" type="primary">LOC112286709</name>
    <name evidence="1" type="ORF">PHYPA_012962</name>
</gene>